<dbReference type="InterPro" id="IPR000182">
    <property type="entry name" value="GNAT_dom"/>
</dbReference>
<dbReference type="InterPro" id="IPR016181">
    <property type="entry name" value="Acyl_CoA_acyltransferase"/>
</dbReference>
<gene>
    <name evidence="2" type="ORF">C8N34_10274</name>
</gene>
<dbReference type="InterPro" id="IPR052523">
    <property type="entry name" value="Trichothecene_AcTrans"/>
</dbReference>
<accession>A0A2T6B8B2</accession>
<reference evidence="2 3" key="1">
    <citation type="submission" date="2018-04" db="EMBL/GenBank/DDBJ databases">
        <title>Genomic Encyclopedia of Archaeal and Bacterial Type Strains, Phase II (KMG-II): from individual species to whole genera.</title>
        <authorList>
            <person name="Goeker M."/>
        </authorList>
    </citation>
    <scope>NUCLEOTIDE SEQUENCE [LARGE SCALE GENOMIC DNA]</scope>
    <source>
        <strain evidence="2 3">DSM 21823</strain>
    </source>
</reference>
<comment type="caution">
    <text evidence="2">The sequence shown here is derived from an EMBL/GenBank/DDBJ whole genome shotgun (WGS) entry which is preliminary data.</text>
</comment>
<evidence type="ECO:0000313" key="3">
    <source>
        <dbReference type="Proteomes" id="UP000244224"/>
    </source>
</evidence>
<dbReference type="PROSITE" id="PS51186">
    <property type="entry name" value="GNAT"/>
    <property type="match status" value="1"/>
</dbReference>
<dbReference type="OrthoDB" id="7925327at2"/>
<dbReference type="GO" id="GO:0016747">
    <property type="term" value="F:acyltransferase activity, transferring groups other than amino-acyl groups"/>
    <property type="evidence" value="ECO:0007669"/>
    <property type="project" value="InterPro"/>
</dbReference>
<organism evidence="2 3">
    <name type="scientific">Gemmobacter caeni</name>
    <dbReference type="NCBI Taxonomy" id="589035"/>
    <lineage>
        <taxon>Bacteria</taxon>
        <taxon>Pseudomonadati</taxon>
        <taxon>Pseudomonadota</taxon>
        <taxon>Alphaproteobacteria</taxon>
        <taxon>Rhodobacterales</taxon>
        <taxon>Paracoccaceae</taxon>
        <taxon>Gemmobacter</taxon>
    </lineage>
</organism>
<dbReference type="RefSeq" id="WP_108127625.1">
    <property type="nucleotide sequence ID" value="NZ_QBKP01000002.1"/>
</dbReference>
<dbReference type="EMBL" id="QBKP01000002">
    <property type="protein sequence ID" value="PTX52296.1"/>
    <property type="molecule type" value="Genomic_DNA"/>
</dbReference>
<protein>
    <submittedName>
        <fullName evidence="2">Acetyltransferase (GNAT) family protein</fullName>
    </submittedName>
</protein>
<keyword evidence="2" id="KW-0808">Transferase</keyword>
<dbReference type="Pfam" id="PF13508">
    <property type="entry name" value="Acetyltransf_7"/>
    <property type="match status" value="1"/>
</dbReference>
<proteinExistence type="predicted"/>
<dbReference type="Gene3D" id="3.40.630.30">
    <property type="match status" value="2"/>
</dbReference>
<evidence type="ECO:0000313" key="2">
    <source>
        <dbReference type="EMBL" id="PTX52296.1"/>
    </source>
</evidence>
<dbReference type="PANTHER" id="PTHR42791:SF1">
    <property type="entry name" value="N-ACETYLTRANSFERASE DOMAIN-CONTAINING PROTEIN"/>
    <property type="match status" value="1"/>
</dbReference>
<feature type="domain" description="N-acetyltransferase" evidence="1">
    <location>
        <begin position="1"/>
        <end position="127"/>
    </location>
</feature>
<keyword evidence="3" id="KW-1185">Reference proteome</keyword>
<dbReference type="SUPFAM" id="SSF55729">
    <property type="entry name" value="Acyl-CoA N-acyltransferases (Nat)"/>
    <property type="match status" value="2"/>
</dbReference>
<evidence type="ECO:0000259" key="1">
    <source>
        <dbReference type="PROSITE" id="PS51186"/>
    </source>
</evidence>
<dbReference type="CDD" id="cd04301">
    <property type="entry name" value="NAT_SF"/>
    <property type="match status" value="1"/>
</dbReference>
<name>A0A2T6B8B2_9RHOB</name>
<dbReference type="AlphaFoldDB" id="A0A2T6B8B2"/>
<sequence length="253" mass="27265">MTPASALLSAVEARWGAPGPSGRTPLLIDGVRVGEIALGAGLPDTVRIATIFVEERYRGHGVGTRLLRELGDLADAAGCALTLEAFVRPDRADGGLPGLYARLGFVAEHGPCEQGYLEMVRRPLPAPDPDDYAEPDHRRIVADLIAGMAVFAASLPLTAALRPYRNAYAPELAYPALVLTDLFADRPGQGAGSAYLAELSRRCDAAGLTLYTDAQDERSRDFYLARGFERTTGRRDHQLARWAPEPNEEDPSP</sequence>
<dbReference type="PANTHER" id="PTHR42791">
    <property type="entry name" value="GNAT FAMILY ACETYLTRANSFERASE"/>
    <property type="match status" value="1"/>
</dbReference>
<dbReference type="Proteomes" id="UP000244224">
    <property type="component" value="Unassembled WGS sequence"/>
</dbReference>